<evidence type="ECO:0000313" key="2">
    <source>
        <dbReference type="Proteomes" id="UP000519439"/>
    </source>
</evidence>
<dbReference type="RefSeq" id="WP_154664129.1">
    <property type="nucleotide sequence ID" value="NZ_JACIDC010000004.1"/>
</dbReference>
<proteinExistence type="predicted"/>
<dbReference type="AlphaFoldDB" id="A0A7W6N7Y6"/>
<dbReference type="Proteomes" id="UP000519439">
    <property type="component" value="Unassembled WGS sequence"/>
</dbReference>
<accession>A0A7W6N7Y6</accession>
<comment type="caution">
    <text evidence="1">The sequence shown here is derived from an EMBL/GenBank/DDBJ whole genome shotgun (WGS) entry which is preliminary data.</text>
</comment>
<gene>
    <name evidence="1" type="ORF">GGR34_001505</name>
</gene>
<evidence type="ECO:0000313" key="1">
    <source>
        <dbReference type="EMBL" id="MBB4039858.1"/>
    </source>
</evidence>
<organism evidence="1 2">
    <name type="scientific">Microvirga flocculans</name>
    <dbReference type="NCBI Taxonomy" id="217168"/>
    <lineage>
        <taxon>Bacteria</taxon>
        <taxon>Pseudomonadati</taxon>
        <taxon>Pseudomonadota</taxon>
        <taxon>Alphaproteobacteria</taxon>
        <taxon>Hyphomicrobiales</taxon>
        <taxon>Methylobacteriaceae</taxon>
        <taxon>Microvirga</taxon>
    </lineage>
</organism>
<dbReference type="EMBL" id="JACIDC010000004">
    <property type="protein sequence ID" value="MBB4039858.1"/>
    <property type="molecule type" value="Genomic_DNA"/>
</dbReference>
<keyword evidence="2" id="KW-1185">Reference proteome</keyword>
<protein>
    <recommendedName>
        <fullName evidence="3">Tc1-like transposase DDE domain-containing protein</fullName>
    </recommendedName>
</protein>
<name>A0A7W6N7Y6_9HYPH</name>
<reference evidence="1 2" key="1">
    <citation type="submission" date="2020-08" db="EMBL/GenBank/DDBJ databases">
        <title>Genomic Encyclopedia of Type Strains, Phase IV (KMG-IV): sequencing the most valuable type-strain genomes for metagenomic binning, comparative biology and taxonomic classification.</title>
        <authorList>
            <person name="Goeker M."/>
        </authorList>
    </citation>
    <scope>NUCLEOTIDE SEQUENCE [LARGE SCALE GENOMIC DNA]</scope>
    <source>
        <strain evidence="1 2">DSM 15743</strain>
    </source>
</reference>
<sequence>MRAVLVLDQSGWHDAQAVLVPETNALLPLPPLSPRVNPMARVWQYLRERSLSHRMLADYEAALEAVCRASIRVLDERGCLTILAAYQNLTASGIFCAGITEQESELGAAIA</sequence>
<evidence type="ECO:0008006" key="3">
    <source>
        <dbReference type="Google" id="ProtNLM"/>
    </source>
</evidence>